<dbReference type="GO" id="GO:0000160">
    <property type="term" value="P:phosphorelay signal transduction system"/>
    <property type="evidence" value="ECO:0007669"/>
    <property type="project" value="UniProtKB-KW"/>
</dbReference>
<dbReference type="RefSeq" id="WP_085174181.1">
    <property type="nucleotide sequence ID" value="NZ_LQPC01000027.1"/>
</dbReference>
<dbReference type="InterPro" id="IPR036890">
    <property type="entry name" value="HATPase_C_sf"/>
</dbReference>
<accession>A0A1X1WRU7</accession>
<feature type="domain" description="HAMP" evidence="9">
    <location>
        <begin position="209"/>
        <end position="261"/>
    </location>
</feature>
<keyword evidence="2" id="KW-0597">Phosphoprotein</keyword>
<dbReference type="Proteomes" id="UP000193622">
    <property type="component" value="Unassembled WGS sequence"/>
</dbReference>
<proteinExistence type="predicted"/>
<dbReference type="Pfam" id="PF05227">
    <property type="entry name" value="CHASE3"/>
    <property type="match status" value="1"/>
</dbReference>
<evidence type="ECO:0000256" key="8">
    <source>
        <dbReference type="SAM" id="Phobius"/>
    </source>
</evidence>
<dbReference type="AlphaFoldDB" id="A0A1X1WRU7"/>
<organism evidence="10 11">
    <name type="scientific">Mycolicibacterium iranicum</name>
    <name type="common">Mycobacterium iranicum</name>
    <dbReference type="NCBI Taxonomy" id="912594"/>
    <lineage>
        <taxon>Bacteria</taxon>
        <taxon>Bacillati</taxon>
        <taxon>Actinomycetota</taxon>
        <taxon>Actinomycetes</taxon>
        <taxon>Mycobacteriales</taxon>
        <taxon>Mycobacteriaceae</taxon>
        <taxon>Mycolicibacterium</taxon>
    </lineage>
</organism>
<evidence type="ECO:0000256" key="5">
    <source>
        <dbReference type="ARBA" id="ARBA00022777"/>
    </source>
</evidence>
<dbReference type="InterPro" id="IPR050482">
    <property type="entry name" value="Sensor_HK_TwoCompSys"/>
</dbReference>
<dbReference type="InterPro" id="IPR003660">
    <property type="entry name" value="HAMP_dom"/>
</dbReference>
<dbReference type="GO" id="GO:0016020">
    <property type="term" value="C:membrane"/>
    <property type="evidence" value="ECO:0007669"/>
    <property type="project" value="UniProtKB-SubCell"/>
</dbReference>
<dbReference type="CDD" id="cd19410">
    <property type="entry name" value="HK9-like_sensor"/>
    <property type="match status" value="1"/>
</dbReference>
<name>A0A1X1WRU7_MYCIR</name>
<keyword evidence="8" id="KW-0472">Membrane</keyword>
<evidence type="ECO:0000256" key="2">
    <source>
        <dbReference type="ARBA" id="ARBA00022553"/>
    </source>
</evidence>
<protein>
    <submittedName>
        <fullName evidence="10">ATPase</fullName>
    </submittedName>
</protein>
<dbReference type="SUPFAM" id="SSF158472">
    <property type="entry name" value="HAMP domain-like"/>
    <property type="match status" value="1"/>
</dbReference>
<keyword evidence="7" id="KW-0902">Two-component regulatory system</keyword>
<keyword evidence="3" id="KW-0808">Transferase</keyword>
<evidence type="ECO:0000256" key="6">
    <source>
        <dbReference type="ARBA" id="ARBA00022989"/>
    </source>
</evidence>
<gene>
    <name evidence="10" type="ORF">AWC12_10965</name>
</gene>
<feature type="transmembrane region" description="Helical" evidence="8">
    <location>
        <begin position="187"/>
        <end position="207"/>
    </location>
</feature>
<dbReference type="SMART" id="SM00304">
    <property type="entry name" value="HAMP"/>
    <property type="match status" value="1"/>
</dbReference>
<evidence type="ECO:0000256" key="7">
    <source>
        <dbReference type="ARBA" id="ARBA00023012"/>
    </source>
</evidence>
<keyword evidence="6 8" id="KW-1133">Transmembrane helix</keyword>
<dbReference type="CDD" id="cd06225">
    <property type="entry name" value="HAMP"/>
    <property type="match status" value="1"/>
</dbReference>
<evidence type="ECO:0000256" key="1">
    <source>
        <dbReference type="ARBA" id="ARBA00004370"/>
    </source>
</evidence>
<dbReference type="Gene3D" id="3.30.565.10">
    <property type="entry name" value="Histidine kinase-like ATPase, C-terminal domain"/>
    <property type="match status" value="1"/>
</dbReference>
<comment type="caution">
    <text evidence="10">The sequence shown here is derived from an EMBL/GenBank/DDBJ whole genome shotgun (WGS) entry which is preliminary data.</text>
</comment>
<sequence length="478" mass="52031">MSRLSLRQLIGVCLGVVAGAFVVASAAAVIGQVTIARAVSELADRVVPIQRDVEQIRRAYNDQETGQRAFILTGNPASLDLYYFGKVVADELLANLREELADDRQGTEILDRVAAAATTWRTQAAGPQIDARRDGDTVAADQNETTLRNKQLFDQLRSELRSLAAYTDAMGENQLSRIQIAEKTSTVIQIIGVVVLVAGLIVTVILLQRLLTRPVNTLLREVKRVADGDYDQPIVRTGLRETAEIAEAVEHMRVSLRSSTDKLIDSELRDEQARMAADLHDRVIQRVFGLGLSLTSAASRRQPDLTPFIDETDAIIRDLREVIFNLQQAISPIGRSTRLRSAIIDIVEGSAAALGYNPTLQFDGPIEDAPICSGLHAAVLAVVREALSNTARHSRACAASVHVTVTDVELRVVVRDDVIGLSGDDVMGHGRRNIATRATQFGGSVTFSNAHDQTGAVVDWAVPLTHPEQRETVDSSTW</sequence>
<dbReference type="InterPro" id="IPR007891">
    <property type="entry name" value="CHASE3"/>
</dbReference>
<dbReference type="Gene3D" id="6.10.340.10">
    <property type="match status" value="1"/>
</dbReference>
<dbReference type="GO" id="GO:0016301">
    <property type="term" value="F:kinase activity"/>
    <property type="evidence" value="ECO:0007669"/>
    <property type="project" value="UniProtKB-KW"/>
</dbReference>
<reference evidence="10 11" key="1">
    <citation type="submission" date="2016-01" db="EMBL/GenBank/DDBJ databases">
        <title>The new phylogeny of the genus Mycobacterium.</title>
        <authorList>
            <person name="Tarcisio F."/>
            <person name="Conor M."/>
            <person name="Antonella G."/>
            <person name="Elisabetta G."/>
            <person name="Giulia F.S."/>
            <person name="Sara T."/>
            <person name="Anna F."/>
            <person name="Clotilde B."/>
            <person name="Roberto B."/>
            <person name="Veronica D.S."/>
            <person name="Fabio R."/>
            <person name="Monica P."/>
            <person name="Olivier J."/>
            <person name="Enrico T."/>
            <person name="Nicola S."/>
        </authorList>
    </citation>
    <scope>NUCLEOTIDE SEQUENCE [LARGE SCALE GENOMIC DNA]</scope>
    <source>
        <strain evidence="10 11">DSM 45541</strain>
    </source>
</reference>
<evidence type="ECO:0000313" key="10">
    <source>
        <dbReference type="EMBL" id="ORV89242.1"/>
    </source>
</evidence>
<dbReference type="PANTHER" id="PTHR24421:SF56">
    <property type="entry name" value="OXYGEN SENSOR HISTIDINE KINASE RESPONSE REGULATOR DOST"/>
    <property type="match status" value="1"/>
</dbReference>
<comment type="subcellular location">
    <subcellularLocation>
        <location evidence="1">Membrane</location>
    </subcellularLocation>
</comment>
<dbReference type="Pfam" id="PF00672">
    <property type="entry name" value="HAMP"/>
    <property type="match status" value="1"/>
</dbReference>
<dbReference type="EMBL" id="LQPC01000027">
    <property type="protein sequence ID" value="ORV89242.1"/>
    <property type="molecule type" value="Genomic_DNA"/>
</dbReference>
<dbReference type="SUPFAM" id="SSF55874">
    <property type="entry name" value="ATPase domain of HSP90 chaperone/DNA topoisomerase II/histidine kinase"/>
    <property type="match status" value="1"/>
</dbReference>
<evidence type="ECO:0000256" key="4">
    <source>
        <dbReference type="ARBA" id="ARBA00022692"/>
    </source>
</evidence>
<dbReference type="PANTHER" id="PTHR24421">
    <property type="entry name" value="NITRATE/NITRITE SENSOR PROTEIN NARX-RELATED"/>
    <property type="match status" value="1"/>
</dbReference>
<evidence type="ECO:0000259" key="9">
    <source>
        <dbReference type="PROSITE" id="PS50885"/>
    </source>
</evidence>
<keyword evidence="5" id="KW-0418">Kinase</keyword>
<keyword evidence="4 8" id="KW-0812">Transmembrane</keyword>
<evidence type="ECO:0000256" key="3">
    <source>
        <dbReference type="ARBA" id="ARBA00022679"/>
    </source>
</evidence>
<dbReference type="PROSITE" id="PS50885">
    <property type="entry name" value="HAMP"/>
    <property type="match status" value="1"/>
</dbReference>
<evidence type="ECO:0000313" key="11">
    <source>
        <dbReference type="Proteomes" id="UP000193622"/>
    </source>
</evidence>